<dbReference type="OrthoDB" id="429427at2759"/>
<dbReference type="GO" id="GO:0005634">
    <property type="term" value="C:nucleus"/>
    <property type="evidence" value="ECO:0007669"/>
    <property type="project" value="UniProtKB-SubCell"/>
</dbReference>
<protein>
    <submittedName>
        <fullName evidence="5">Mitochondrial transcription termination</fullName>
    </submittedName>
</protein>
<evidence type="ECO:0000256" key="4">
    <source>
        <dbReference type="SAM" id="MobiDB-lite"/>
    </source>
</evidence>
<feature type="compositionally biased region" description="Basic and acidic residues" evidence="4">
    <location>
        <begin position="29"/>
        <end position="45"/>
    </location>
</feature>
<feature type="region of interest" description="Disordered" evidence="4">
    <location>
        <begin position="259"/>
        <end position="286"/>
    </location>
</feature>
<dbReference type="PANTHER" id="PTHR12214">
    <property type="entry name" value="GC-RICH SEQUENCE DNA-BINDING FACTOR"/>
    <property type="match status" value="1"/>
</dbReference>
<feature type="compositionally biased region" description="Basic residues" evidence="4">
    <location>
        <begin position="1"/>
        <end position="15"/>
    </location>
</feature>
<feature type="compositionally biased region" description="Basic and acidic residues" evidence="4">
    <location>
        <begin position="154"/>
        <end position="163"/>
    </location>
</feature>
<evidence type="ECO:0000256" key="2">
    <source>
        <dbReference type="ARBA" id="ARBA00023242"/>
    </source>
</evidence>
<comment type="caution">
    <text evidence="5">The sequence shown here is derived from an EMBL/GenBank/DDBJ whole genome shotgun (WGS) entry which is preliminary data.</text>
</comment>
<sequence>MFRSTTKKRKTKTVTRLRSDSDNEGEEQTAARDDKKQKYKDDDSNGKASTKRVKDKSKKSKKKKKGMVVRSFQVGGGDGDDGGEASGALLHSKPKKRKRQGGLGFGGAPTVKVHDDDDDFATANDNDNPQDYGSSSYGRESLEKLKQQQQYKAVAEDEKKVSEDHDEPTTTSIRVENKEDPSLDGDYVPLDGREPSTILTGDEALEFDSENFEKQTKTQRAAQDHFYSVTEESNILDSEDNQQQAQEASAWEAEITRRAGVSSGGGDNKQSTNSLTNTPSSSSAMSLAKLRSQFQSTIAQLETQTSDTERACERRRVELSQTEAELERQQNELKDSGKALEEYQQLREDVTFWAGALRDLKAKVQPIQDALIDLETEIASPTKQQDWEDDMCAVLHQAGLLDQVLGRQPPDFVFEDTTSYVDEFGRDVKSQHAMNREKRMRRLIEIQQNHAQSTSSGPSQIFMDDSDIETFQLRRSALRKALDVALEDLEEEYTRLSGLASIFRKWENTYTDDYKQCFANLSLGDLASVLIQVDICKLDAPGVVGWLEGFSASSSKGESNDSFGWLRQMGEKDGVPSDEVIDRVVEKVYIPIFDNLLGKSGYNVANHAQSRSLGALHDRLSKLIGSRQHKKFRAITHEVFDYIKKSLDNVALAVLKNVEPPSLVDGDDQQEGEQLRLAMHGATDDQLTHVTSLLVNVVKYWASILTNEEGGADFVLDFISTKYLFLLSSLKGRTEKTTEEFSKVWVAVQDTKWLEQPGRMLQAAPLRAAALVFKVS</sequence>
<organism evidence="5 6">
    <name type="scientific">Seminavis robusta</name>
    <dbReference type="NCBI Taxonomy" id="568900"/>
    <lineage>
        <taxon>Eukaryota</taxon>
        <taxon>Sar</taxon>
        <taxon>Stramenopiles</taxon>
        <taxon>Ochrophyta</taxon>
        <taxon>Bacillariophyta</taxon>
        <taxon>Bacillariophyceae</taxon>
        <taxon>Bacillariophycidae</taxon>
        <taxon>Naviculales</taxon>
        <taxon>Naviculaceae</taxon>
        <taxon>Seminavis</taxon>
    </lineage>
</organism>
<dbReference type="Proteomes" id="UP001153069">
    <property type="component" value="Unassembled WGS sequence"/>
</dbReference>
<name>A0A9N8H9Q7_9STRA</name>
<evidence type="ECO:0000313" key="6">
    <source>
        <dbReference type="Proteomes" id="UP001153069"/>
    </source>
</evidence>
<evidence type="ECO:0000256" key="1">
    <source>
        <dbReference type="ARBA" id="ARBA00004123"/>
    </source>
</evidence>
<dbReference type="PANTHER" id="PTHR12214:SF0">
    <property type="entry name" value="LD29489P"/>
    <property type="match status" value="1"/>
</dbReference>
<feature type="compositionally biased region" description="Low complexity" evidence="4">
    <location>
        <begin position="242"/>
        <end position="251"/>
    </location>
</feature>
<dbReference type="AlphaFoldDB" id="A0A9N8H9Q7"/>
<keyword evidence="2" id="KW-0539">Nucleus</keyword>
<feature type="compositionally biased region" description="Basic residues" evidence="4">
    <location>
        <begin position="49"/>
        <end position="67"/>
    </location>
</feature>
<evidence type="ECO:0000313" key="5">
    <source>
        <dbReference type="EMBL" id="CAB9506978.1"/>
    </source>
</evidence>
<gene>
    <name evidence="5" type="ORF">SEMRO_287_G108590.1</name>
</gene>
<dbReference type="GO" id="GO:0003677">
    <property type="term" value="F:DNA binding"/>
    <property type="evidence" value="ECO:0007669"/>
    <property type="project" value="InterPro"/>
</dbReference>
<feature type="region of interest" description="Disordered" evidence="4">
    <location>
        <begin position="1"/>
        <end position="196"/>
    </location>
</feature>
<feature type="coiled-coil region" evidence="3">
    <location>
        <begin position="309"/>
        <end position="346"/>
    </location>
</feature>
<dbReference type="EMBL" id="CAICTM010000286">
    <property type="protein sequence ID" value="CAB9506978.1"/>
    <property type="molecule type" value="Genomic_DNA"/>
</dbReference>
<feature type="region of interest" description="Disordered" evidence="4">
    <location>
        <begin position="232"/>
        <end position="251"/>
    </location>
</feature>
<comment type="subcellular location">
    <subcellularLocation>
        <location evidence="1">Nucleus</location>
    </subcellularLocation>
</comment>
<keyword evidence="3" id="KW-0175">Coiled coil</keyword>
<evidence type="ECO:0000256" key="3">
    <source>
        <dbReference type="SAM" id="Coils"/>
    </source>
</evidence>
<feature type="compositionally biased region" description="Polar residues" evidence="4">
    <location>
        <begin position="129"/>
        <end position="138"/>
    </location>
</feature>
<keyword evidence="6" id="KW-1185">Reference proteome</keyword>
<feature type="compositionally biased region" description="Low complexity" evidence="4">
    <location>
        <begin position="271"/>
        <end position="286"/>
    </location>
</feature>
<dbReference type="GO" id="GO:0000398">
    <property type="term" value="P:mRNA splicing, via spliceosome"/>
    <property type="evidence" value="ECO:0007669"/>
    <property type="project" value="InterPro"/>
</dbReference>
<proteinExistence type="predicted"/>
<dbReference type="InterPro" id="IPR012890">
    <property type="entry name" value="GCFC2-like"/>
</dbReference>
<reference evidence="5" key="1">
    <citation type="submission" date="2020-06" db="EMBL/GenBank/DDBJ databases">
        <authorList>
            <consortium name="Plant Systems Biology data submission"/>
        </authorList>
    </citation>
    <scope>NUCLEOTIDE SEQUENCE</scope>
    <source>
        <strain evidence="5">D6</strain>
    </source>
</reference>
<accession>A0A9N8H9Q7</accession>